<dbReference type="EMBL" id="FTLG01000032">
    <property type="protein sequence ID" value="SIP71806.1"/>
    <property type="molecule type" value="Genomic_DNA"/>
</dbReference>
<feature type="domain" description="SpoVT-AbrB" evidence="1">
    <location>
        <begin position="7"/>
        <end position="52"/>
    </location>
</feature>
<protein>
    <submittedName>
        <fullName evidence="3">Putative SpoVT/AbrB-like</fullName>
    </submittedName>
    <submittedName>
        <fullName evidence="2">Transcriptional regulator</fullName>
    </submittedName>
</protein>
<evidence type="ECO:0000313" key="4">
    <source>
        <dbReference type="Proteomes" id="UP000196435"/>
    </source>
</evidence>
<reference evidence="3" key="1">
    <citation type="submission" date="2016-12" db="EMBL/GenBank/DDBJ databases">
        <authorList>
            <person name="Song W.-J."/>
            <person name="Kurnit D.M."/>
        </authorList>
    </citation>
    <scope>NUCLEOTIDE SEQUENCE [LARGE SCALE GENOMIC DNA]</scope>
    <source>
        <strain evidence="3">HGB1681</strain>
    </source>
</reference>
<name>A0A1N6MSJ0_9GAMM</name>
<dbReference type="InterPro" id="IPR007159">
    <property type="entry name" value="SpoVT-AbrB_dom"/>
</dbReference>
<evidence type="ECO:0000313" key="3">
    <source>
        <dbReference type="EMBL" id="SIP71806.1"/>
    </source>
</evidence>
<accession>A0A1N6MSJ0</accession>
<dbReference type="InterPro" id="IPR037914">
    <property type="entry name" value="SpoVT-AbrB_sf"/>
</dbReference>
<dbReference type="Gene3D" id="2.10.260.10">
    <property type="match status" value="1"/>
</dbReference>
<dbReference type="GO" id="GO:0003677">
    <property type="term" value="F:DNA binding"/>
    <property type="evidence" value="ECO:0007669"/>
    <property type="project" value="InterPro"/>
</dbReference>
<dbReference type="RefSeq" id="WP_086955112.1">
    <property type="nucleotide sequence ID" value="NZ_CAWNQC010000281.1"/>
</dbReference>
<reference evidence="2 5" key="3">
    <citation type="journal article" date="2017" name="Nat. Microbiol.">
        <title>Natural product diversity associated with the nematode symbionts Photorhabdus and Xenorhabdus.</title>
        <authorList>
            <person name="Tobias N.J."/>
            <person name="Wolff H."/>
            <person name="Djahanschiri B."/>
            <person name="Grundmann F."/>
            <person name="Kronenwerth M."/>
            <person name="Shi Y.M."/>
            <person name="Simonyi S."/>
            <person name="Grun P."/>
            <person name="Shapiro-Ilan D."/>
            <person name="Pidot S.J."/>
            <person name="Stinear T.P."/>
            <person name="Ebersberger I."/>
            <person name="Bode H.B."/>
        </authorList>
    </citation>
    <scope>NUCLEOTIDE SEQUENCE [LARGE SCALE GENOMIC DNA]</scope>
    <source>
        <strain evidence="2 5">DSM 16336</strain>
    </source>
</reference>
<proteinExistence type="predicted"/>
<dbReference type="EMBL" id="NIBU01000008">
    <property type="protein sequence ID" value="PHM37368.1"/>
    <property type="molecule type" value="Genomic_DNA"/>
</dbReference>
<evidence type="ECO:0000313" key="2">
    <source>
        <dbReference type="EMBL" id="PHM37368.1"/>
    </source>
</evidence>
<organism evidence="3 4">
    <name type="scientific">Xenorhabdus innexi</name>
    <dbReference type="NCBI Taxonomy" id="290109"/>
    <lineage>
        <taxon>Bacteria</taxon>
        <taxon>Pseudomonadati</taxon>
        <taxon>Pseudomonadota</taxon>
        <taxon>Gammaproteobacteria</taxon>
        <taxon>Enterobacterales</taxon>
        <taxon>Morganellaceae</taxon>
        <taxon>Xenorhabdus</taxon>
    </lineage>
</organism>
<dbReference type="OrthoDB" id="9795766at2"/>
<dbReference type="Proteomes" id="UP000196435">
    <property type="component" value="Unassembled WGS sequence"/>
</dbReference>
<reference evidence="4" key="2">
    <citation type="submission" date="2016-12" db="EMBL/GenBank/DDBJ databases">
        <authorList>
            <person name="Gaudriault S."/>
        </authorList>
    </citation>
    <scope>NUCLEOTIDE SEQUENCE [LARGE SCALE GENOMIC DNA]</scope>
    <source>
        <strain evidence="4">HGB1681 (deposited as PTA-6826 in the American Type Culture Collection)</strain>
    </source>
</reference>
<evidence type="ECO:0000259" key="1">
    <source>
        <dbReference type="SMART" id="SM00966"/>
    </source>
</evidence>
<dbReference type="NCBIfam" id="TIGR01439">
    <property type="entry name" value="lp_hng_hel_AbrB"/>
    <property type="match status" value="1"/>
</dbReference>
<dbReference type="Proteomes" id="UP000224871">
    <property type="component" value="Unassembled WGS sequence"/>
</dbReference>
<sequence length="85" mass="9330">MTAVVIRQSGGANIVSIPKAIVKTLNLHTGSKLELSIQDNKIVLTPIEEELTLESLLIGSPKEYFTLTDEDKEWLNAKPVGKEVL</sequence>
<dbReference type="SMART" id="SM00966">
    <property type="entry name" value="SpoVT_AbrB"/>
    <property type="match status" value="1"/>
</dbReference>
<dbReference type="Pfam" id="PF04014">
    <property type="entry name" value="MazE_antitoxin"/>
    <property type="match status" value="1"/>
</dbReference>
<dbReference type="AlphaFoldDB" id="A0A1N6MSJ0"/>
<keyword evidence="5" id="KW-1185">Reference proteome</keyword>
<evidence type="ECO:0000313" key="5">
    <source>
        <dbReference type="Proteomes" id="UP000224871"/>
    </source>
</evidence>
<dbReference type="SUPFAM" id="SSF89447">
    <property type="entry name" value="AbrB/MazE/MraZ-like"/>
    <property type="match status" value="1"/>
</dbReference>
<gene>
    <name evidence="2" type="ORF">Xinn_01048</name>
    <name evidence="3" type="ORF">XIS1_1270023</name>
</gene>